<dbReference type="InterPro" id="IPR012340">
    <property type="entry name" value="NA-bd_OB-fold"/>
</dbReference>
<feature type="domain" description="S1 motif" evidence="1">
    <location>
        <begin position="110"/>
        <end position="174"/>
    </location>
</feature>
<protein>
    <submittedName>
        <fullName evidence="2">Ribosomal protein S1</fullName>
    </submittedName>
</protein>
<organism evidence="2">
    <name type="scientific">Riquetophycus sp</name>
    <dbReference type="NCBI Taxonomy" id="1897556"/>
    <lineage>
        <taxon>Eukaryota</taxon>
        <taxon>Rhodophyta</taxon>
        <taxon>Florideophyceae</taxon>
        <taxon>Rhodymeniophycidae</taxon>
        <taxon>Peyssonneliales</taxon>
        <taxon>Peyssonneliaceae</taxon>
        <taxon>Riquetophycus</taxon>
    </lineage>
</organism>
<geneLocation type="plastid" evidence="2"/>
<dbReference type="GO" id="GO:0005840">
    <property type="term" value="C:ribosome"/>
    <property type="evidence" value="ECO:0007669"/>
    <property type="project" value="UniProtKB-KW"/>
</dbReference>
<dbReference type="AlphaFoldDB" id="A0A1C9C8B5"/>
<gene>
    <name evidence="2" type="primary">rps1</name>
    <name evidence="2" type="ORF">Riqu_149</name>
</gene>
<dbReference type="InterPro" id="IPR003029">
    <property type="entry name" value="S1_domain"/>
</dbReference>
<dbReference type="PROSITE" id="PS50126">
    <property type="entry name" value="S1"/>
    <property type="match status" value="3"/>
</dbReference>
<keyword evidence="2" id="KW-0687">Ribonucleoprotein</keyword>
<dbReference type="GO" id="GO:0003676">
    <property type="term" value="F:nucleic acid binding"/>
    <property type="evidence" value="ECO:0007669"/>
    <property type="project" value="InterPro"/>
</dbReference>
<name>A0A1C9C8B5_9FLOR</name>
<dbReference type="InterPro" id="IPR052757">
    <property type="entry name" value="Ribosomal_protein_S1"/>
</dbReference>
<dbReference type="EMBL" id="KX284710">
    <property type="protein sequence ID" value="AOM64628.1"/>
    <property type="molecule type" value="Genomic_DNA"/>
</dbReference>
<dbReference type="Pfam" id="PF00575">
    <property type="entry name" value="S1"/>
    <property type="match status" value="2"/>
</dbReference>
<keyword evidence="2" id="KW-0934">Plastid</keyword>
<keyword evidence="2" id="KW-0689">Ribosomal protein</keyword>
<proteinExistence type="predicted"/>
<evidence type="ECO:0000313" key="2">
    <source>
        <dbReference type="EMBL" id="AOM64628.1"/>
    </source>
</evidence>
<reference evidence="2" key="1">
    <citation type="journal article" date="2016" name="BMC Biol.">
        <title>Parallel evolution of highly conserved plastid genome architecture in red seaweeds and seed plants.</title>
        <authorList>
            <person name="Lee J."/>
            <person name="Cho C.H."/>
            <person name="Park S.I."/>
            <person name="Choi J.W."/>
            <person name="Song H.S."/>
            <person name="West J.A."/>
            <person name="Bhattacharya D."/>
            <person name="Yoon H.S."/>
        </authorList>
    </citation>
    <scope>NUCLEOTIDE SEQUENCE</scope>
</reference>
<dbReference type="SMART" id="SM00316">
    <property type="entry name" value="S1"/>
    <property type="match status" value="3"/>
</dbReference>
<feature type="domain" description="S1 motif" evidence="1">
    <location>
        <begin position="22"/>
        <end position="92"/>
    </location>
</feature>
<sequence length="261" mass="29897">MSFTNNDFASVLNQYNYHINAGDIVAGTIFSQEKYGFLVDIGEEIAGYIPLEETSILLQNQKNTENYLNNETREFFILAYHRKSKQLLLSIKRLEYIRAWKRIKQLESEDTILELKVAGFNKGGIITLIEGLQGFIPNSHLINDLQKSSINHQYIKCKLLLADEKNNKIILSHKKAILEISTNKFKIGDIVIGKIMNIKSYGAFIQIYGVPALLHISEIGYKNIIDIHTIFNIGDRIKVKILHIDLKQGRLSVSRKYLDNN</sequence>
<dbReference type="Gene3D" id="2.40.50.140">
    <property type="entry name" value="Nucleic acid-binding proteins"/>
    <property type="match status" value="3"/>
</dbReference>
<dbReference type="PANTHER" id="PTHR47559:SF1">
    <property type="entry name" value="OS03G0844900 PROTEIN"/>
    <property type="match status" value="1"/>
</dbReference>
<dbReference type="SUPFAM" id="SSF50249">
    <property type="entry name" value="Nucleic acid-binding proteins"/>
    <property type="match status" value="3"/>
</dbReference>
<evidence type="ECO:0000259" key="1">
    <source>
        <dbReference type="PROSITE" id="PS50126"/>
    </source>
</evidence>
<feature type="domain" description="S1 motif" evidence="1">
    <location>
        <begin position="188"/>
        <end position="256"/>
    </location>
</feature>
<accession>A0A1C9C8B5</accession>
<dbReference type="PANTHER" id="PTHR47559">
    <property type="entry name" value="OS03G0844900 PROTEIN"/>
    <property type="match status" value="1"/>
</dbReference>